<dbReference type="InterPro" id="IPR006342">
    <property type="entry name" value="FkbM_mtfrase"/>
</dbReference>
<dbReference type="GO" id="GO:0008168">
    <property type="term" value="F:methyltransferase activity"/>
    <property type="evidence" value="ECO:0007669"/>
    <property type="project" value="UniProtKB-KW"/>
</dbReference>
<feature type="domain" description="Methyltransferase FkbM" evidence="1">
    <location>
        <begin position="200"/>
        <end position="345"/>
    </location>
</feature>
<dbReference type="EMBL" id="JACOQH010000003">
    <property type="protein sequence ID" value="MBC5753650.1"/>
    <property type="molecule type" value="Genomic_DNA"/>
</dbReference>
<protein>
    <submittedName>
        <fullName evidence="2">FkbM family methyltransferase</fullName>
    </submittedName>
</protein>
<dbReference type="Gene3D" id="3.40.50.150">
    <property type="entry name" value="Vaccinia Virus protein VP39"/>
    <property type="match status" value="1"/>
</dbReference>
<comment type="caution">
    <text evidence="2">The sequence shown here is derived from an EMBL/GenBank/DDBJ whole genome shotgun (WGS) entry which is preliminary data.</text>
</comment>
<proteinExistence type="predicted"/>
<gene>
    <name evidence="2" type="ORF">H8Z76_06330</name>
</gene>
<sequence length="383" mass="44369">MNLEEVLVWTSEKDYEEKFLDTIKEEAEFIIFGAGIGGEKTFSLLKKVGLSQKVVAFVDNNMRKVGSDYCGVKVISADKILQVANNPIIIISSTAYDRIVGQLEKMGVEKKRTVYFQPARLLEGDQEKEFIRSHIQEFSFFYDMLKDEKSKEIVVDLLNYRITKEQKWLDKMADYVDDEKEQYFDTEILDRYEVEEGFVDGGAYIGDTLEEFIKHFPTWKTGYYCFEADEEICSILRLKVDKMQLDYVQIYEYALWNTKTQIAFDNSIGGAGNHIGEGGKNVNCISIDSALVGKQIDFIKMDIEGAEHNAIEGAKETIKKCLPVMAICVYHKPEDFYDILMLIHNISSEYKFYIRQYRYGQTETVLYAVPDCRRKKNEEYKEG</sequence>
<reference evidence="2 3" key="1">
    <citation type="submission" date="2020-08" db="EMBL/GenBank/DDBJ databases">
        <title>Genome public.</title>
        <authorList>
            <person name="Liu C."/>
            <person name="Sun Q."/>
        </authorList>
    </citation>
    <scope>NUCLEOTIDE SEQUENCE [LARGE SCALE GENOMIC DNA]</scope>
    <source>
        <strain evidence="2 3">BX0805</strain>
    </source>
</reference>
<dbReference type="InterPro" id="IPR029063">
    <property type="entry name" value="SAM-dependent_MTases_sf"/>
</dbReference>
<keyword evidence="3" id="KW-1185">Reference proteome</keyword>
<dbReference type="RefSeq" id="WP_186981973.1">
    <property type="nucleotide sequence ID" value="NZ_JACOQH010000003.1"/>
</dbReference>
<dbReference type="Proteomes" id="UP000621540">
    <property type="component" value="Unassembled WGS sequence"/>
</dbReference>
<dbReference type="GO" id="GO:0032259">
    <property type="term" value="P:methylation"/>
    <property type="evidence" value="ECO:0007669"/>
    <property type="project" value="UniProtKB-KW"/>
</dbReference>
<keyword evidence="2" id="KW-0489">Methyltransferase</keyword>
<dbReference type="SUPFAM" id="SSF53335">
    <property type="entry name" value="S-adenosyl-L-methionine-dependent methyltransferases"/>
    <property type="match status" value="1"/>
</dbReference>
<evidence type="ECO:0000313" key="3">
    <source>
        <dbReference type="Proteomes" id="UP000621540"/>
    </source>
</evidence>
<dbReference type="Gene3D" id="3.40.50.720">
    <property type="entry name" value="NAD(P)-binding Rossmann-like Domain"/>
    <property type="match status" value="1"/>
</dbReference>
<dbReference type="NCBIfam" id="TIGR01444">
    <property type="entry name" value="fkbM_fam"/>
    <property type="match status" value="1"/>
</dbReference>
<name>A0ABR7I9M7_9FIRM</name>
<dbReference type="Pfam" id="PF05050">
    <property type="entry name" value="Methyltransf_21"/>
    <property type="match status" value="1"/>
</dbReference>
<accession>A0ABR7I9M7</accession>
<organism evidence="2 3">
    <name type="scientific">Roseburia yibonii</name>
    <dbReference type="NCBI Taxonomy" id="2763063"/>
    <lineage>
        <taxon>Bacteria</taxon>
        <taxon>Bacillati</taxon>
        <taxon>Bacillota</taxon>
        <taxon>Clostridia</taxon>
        <taxon>Lachnospirales</taxon>
        <taxon>Lachnospiraceae</taxon>
        <taxon>Roseburia</taxon>
    </lineage>
</organism>
<evidence type="ECO:0000259" key="1">
    <source>
        <dbReference type="Pfam" id="PF05050"/>
    </source>
</evidence>
<keyword evidence="2" id="KW-0808">Transferase</keyword>
<evidence type="ECO:0000313" key="2">
    <source>
        <dbReference type="EMBL" id="MBC5753650.1"/>
    </source>
</evidence>